<dbReference type="EMBL" id="JAVTTO010000002">
    <property type="protein sequence ID" value="MDT7831937.1"/>
    <property type="molecule type" value="Genomic_DNA"/>
</dbReference>
<comment type="caution">
    <text evidence="1">The sequence shown here is derived from an EMBL/GenBank/DDBJ whole genome shotgun (WGS) entry which is preliminary data.</text>
</comment>
<proteinExistence type="predicted"/>
<dbReference type="Proteomes" id="UP001257277">
    <property type="component" value="Unassembled WGS sequence"/>
</dbReference>
<dbReference type="Gene3D" id="3.40.50.150">
    <property type="entry name" value="Vaccinia Virus protein VP39"/>
    <property type="match status" value="1"/>
</dbReference>
<organism evidence="1 2">
    <name type="scientific">Asprobacillus argus</name>
    <dbReference type="NCBI Taxonomy" id="3076534"/>
    <lineage>
        <taxon>Bacteria</taxon>
        <taxon>Pseudomonadati</taxon>
        <taxon>Bacteroidota</taxon>
        <taxon>Flavobacteriia</taxon>
        <taxon>Flavobacteriales</taxon>
        <taxon>Flavobacteriaceae</taxon>
        <taxon>Asprobacillus</taxon>
    </lineage>
</organism>
<evidence type="ECO:0008006" key="3">
    <source>
        <dbReference type="Google" id="ProtNLM"/>
    </source>
</evidence>
<reference evidence="1 2" key="1">
    <citation type="submission" date="2023-09" db="EMBL/GenBank/DDBJ databases">
        <title>Novel taxa isolated from Blanes Bay.</title>
        <authorList>
            <person name="Rey-Velasco X."/>
            <person name="Lucena T."/>
        </authorList>
    </citation>
    <scope>NUCLEOTIDE SEQUENCE [LARGE SCALE GENOMIC DNA]</scope>
    <source>
        <strain evidence="1 2">S356</strain>
    </source>
</reference>
<evidence type="ECO:0000313" key="1">
    <source>
        <dbReference type="EMBL" id="MDT7831937.1"/>
    </source>
</evidence>
<accession>A0ABU3LE07</accession>
<keyword evidence="2" id="KW-1185">Reference proteome</keyword>
<protein>
    <recommendedName>
        <fullName evidence="3">Methyltransferase</fullName>
    </recommendedName>
</protein>
<dbReference type="RefSeq" id="WP_349241191.1">
    <property type="nucleotide sequence ID" value="NZ_JAVTTO010000002.1"/>
</dbReference>
<sequence length="300" mass="35917">MGKKEHVAGNRYINATEEDVLQTLDKVFEGYKKYGAINETDIKGKRILEIGPGDSFGIGLKFLFLGAKSVVFFDKFYARRDEVLLKEVYRRMLLSQNKYTFDHLFDNALLPKNHWKYIYGKGIEQISATKDPYLYQEPFDYIISNQVIQEVYALKPAFKRMIDLLAIGGKMVHHIDFEPYNYFRYHLDQEYDFLTFSEITYKWMVNKRGMSNRKRINEYIRILDSFKNIKYQFFVYSCFLDKKKMDEEYIIYPNFPKNIKDYYEPIISKQKPNFANKYKKLPIENFMVGNTYLVIEKMDN</sequence>
<dbReference type="SUPFAM" id="SSF53335">
    <property type="entry name" value="S-adenosyl-L-methionine-dependent methyltransferases"/>
    <property type="match status" value="1"/>
</dbReference>
<gene>
    <name evidence="1" type="ORF">RQM59_06065</name>
</gene>
<dbReference type="InterPro" id="IPR029063">
    <property type="entry name" value="SAM-dependent_MTases_sf"/>
</dbReference>
<evidence type="ECO:0000313" key="2">
    <source>
        <dbReference type="Proteomes" id="UP001257277"/>
    </source>
</evidence>
<name>A0ABU3LE07_9FLAO</name>